<evidence type="ECO:0000259" key="1">
    <source>
        <dbReference type="Pfam" id="PF21347"/>
    </source>
</evidence>
<sequence length="194" mass="20251">MQTYLPAGTRTYQMGSGADKSTMTIKATPLSGDRMNVQTTMNGKTTPVVWTCTASGMKASIPAGDGGAQVNVDAGFLPDARNWKAGYSWNSSNKVNVNAPGVGAMNMTSTTVSKIVKQEKVTVPAGTFTALRVDSTTSMKMSLPAGTKLPPGMDLNQMMGGKTTTSAWYVQGVGMVKTTSADGSFSMVLTKIGK</sequence>
<dbReference type="EMBL" id="MSTI01000158">
    <property type="protein sequence ID" value="OLV15910.1"/>
    <property type="molecule type" value="Genomic_DNA"/>
</dbReference>
<evidence type="ECO:0000313" key="2">
    <source>
        <dbReference type="EMBL" id="OLV15910.1"/>
    </source>
</evidence>
<dbReference type="Proteomes" id="UP000186607">
    <property type="component" value="Unassembled WGS sequence"/>
</dbReference>
<keyword evidence="3" id="KW-1185">Reference proteome</keyword>
<gene>
    <name evidence="2" type="ORF">BOO71_0013483</name>
</gene>
<organism evidence="2 3">
    <name type="scientific">Deinococcus marmoris</name>
    <dbReference type="NCBI Taxonomy" id="249408"/>
    <lineage>
        <taxon>Bacteria</taxon>
        <taxon>Thermotogati</taxon>
        <taxon>Deinococcota</taxon>
        <taxon>Deinococci</taxon>
        <taxon>Deinococcales</taxon>
        <taxon>Deinococcaceae</taxon>
        <taxon>Deinococcus</taxon>
    </lineage>
</organism>
<dbReference type="Pfam" id="PF21347">
    <property type="entry name" value="DUF3108_like"/>
    <property type="match status" value="1"/>
</dbReference>
<proteinExistence type="predicted"/>
<name>A0A1U7NSM1_9DEIO</name>
<feature type="domain" description="DUF3108" evidence="1">
    <location>
        <begin position="91"/>
        <end position="182"/>
    </location>
</feature>
<accession>A0A1U7NSM1</accession>
<dbReference type="InterPro" id="IPR049279">
    <property type="entry name" value="DUF3108-like"/>
</dbReference>
<evidence type="ECO:0000313" key="3">
    <source>
        <dbReference type="Proteomes" id="UP000186607"/>
    </source>
</evidence>
<dbReference type="Gene3D" id="2.40.360.20">
    <property type="match status" value="1"/>
</dbReference>
<reference evidence="2 3" key="1">
    <citation type="submission" date="2017-01" db="EMBL/GenBank/DDBJ databases">
        <title>Genome Analysis of Deinococcus marmoris KOPRI26562.</title>
        <authorList>
            <person name="Kim J.H."/>
            <person name="Oh H.-M."/>
        </authorList>
    </citation>
    <scope>NUCLEOTIDE SEQUENCE [LARGE SCALE GENOMIC DNA]</scope>
    <source>
        <strain evidence="2 3">KOPRI26562</strain>
    </source>
</reference>
<comment type="caution">
    <text evidence="2">The sequence shown here is derived from an EMBL/GenBank/DDBJ whole genome shotgun (WGS) entry which is preliminary data.</text>
</comment>
<protein>
    <recommendedName>
        <fullName evidence="1">DUF3108 domain-containing protein</fullName>
    </recommendedName>
</protein>
<dbReference type="AlphaFoldDB" id="A0A1U7NSM1"/>